<feature type="compositionally biased region" description="Gly residues" evidence="1">
    <location>
        <begin position="275"/>
        <end position="290"/>
    </location>
</feature>
<feature type="region of interest" description="Disordered" evidence="1">
    <location>
        <begin position="250"/>
        <end position="304"/>
    </location>
</feature>
<evidence type="ECO:0000256" key="1">
    <source>
        <dbReference type="SAM" id="MobiDB-lite"/>
    </source>
</evidence>
<feature type="compositionally biased region" description="Gly residues" evidence="1">
    <location>
        <begin position="250"/>
        <end position="267"/>
    </location>
</feature>
<accession>A0A9P5L607</accession>
<protein>
    <submittedName>
        <fullName evidence="2">Uncharacterized protein</fullName>
    </submittedName>
</protein>
<feature type="region of interest" description="Disordered" evidence="1">
    <location>
        <begin position="163"/>
        <end position="189"/>
    </location>
</feature>
<evidence type="ECO:0000313" key="2">
    <source>
        <dbReference type="EMBL" id="KAF7541980.1"/>
    </source>
</evidence>
<proteinExistence type="predicted"/>
<comment type="caution">
    <text evidence="2">The sequence shown here is derived from an EMBL/GenBank/DDBJ whole genome shotgun (WGS) entry which is preliminary data.</text>
</comment>
<sequence>MAGNGNSKIGLNLLDLPVDIISLILQPLLTSPTPIQLCPCSASPINPLPVLLAHPALHAIAAPLLFTANEFVLDATGPHAQHVRRRLMAAAAAEEDGDARTDPDWGPASSLLTTRDARLRVANLQVRFDRLRGWLHDRLVPMLADMVVQGALEHLTVWVRSPPERQQMEARQQTRGGSESSGHGGRGADAVDDSRLALFARPPLEGLLRVLADPYLRTARLWVDERRHMRAWCRFHAGGRGGTGCGAGAGAGAGTGARPGGQPGGGSSPRRARWGPGGGDRLARGAPGGGPREERRGARGGRAERAVVIW</sequence>
<gene>
    <name evidence="2" type="ORF">G7Z17_g11843</name>
</gene>
<dbReference type="EMBL" id="JAANBB010000477">
    <property type="protein sequence ID" value="KAF7541980.1"/>
    <property type="molecule type" value="Genomic_DNA"/>
</dbReference>
<dbReference type="AlphaFoldDB" id="A0A9P5L607"/>
<dbReference type="OrthoDB" id="5229512at2759"/>
<reference evidence="2" key="1">
    <citation type="submission" date="2020-03" db="EMBL/GenBank/DDBJ databases">
        <title>Draft Genome Sequence of Cylindrodendrum hubeiense.</title>
        <authorList>
            <person name="Buettner E."/>
            <person name="Kellner H."/>
        </authorList>
    </citation>
    <scope>NUCLEOTIDE SEQUENCE</scope>
    <source>
        <strain evidence="2">IHI 201604</strain>
    </source>
</reference>
<evidence type="ECO:0000313" key="3">
    <source>
        <dbReference type="Proteomes" id="UP000722485"/>
    </source>
</evidence>
<organism evidence="2 3">
    <name type="scientific">Cylindrodendrum hubeiense</name>
    <dbReference type="NCBI Taxonomy" id="595255"/>
    <lineage>
        <taxon>Eukaryota</taxon>
        <taxon>Fungi</taxon>
        <taxon>Dikarya</taxon>
        <taxon>Ascomycota</taxon>
        <taxon>Pezizomycotina</taxon>
        <taxon>Sordariomycetes</taxon>
        <taxon>Hypocreomycetidae</taxon>
        <taxon>Hypocreales</taxon>
        <taxon>Nectriaceae</taxon>
        <taxon>Cylindrodendrum</taxon>
    </lineage>
</organism>
<feature type="compositionally biased region" description="Basic and acidic residues" evidence="1">
    <location>
        <begin position="291"/>
        <end position="304"/>
    </location>
</feature>
<dbReference type="Proteomes" id="UP000722485">
    <property type="component" value="Unassembled WGS sequence"/>
</dbReference>
<keyword evidence="3" id="KW-1185">Reference proteome</keyword>
<name>A0A9P5L607_9HYPO</name>